<sequence length="421" mass="44319">MSGPHRPRARLRALIAAACTAALGATLLTGAHAAAAGGSAPEKKTSTTAAAPAAAGNKVIGYFTEWGVYDRNYHVKNIQTSGSAGKLTHINYAFGNVQGGKCTVGDAFADYEKSYTAAQSVDGVADTWDQPLRGSFNQLRKLKKLHPNLKILWSFGGWTWSGGFGQAAANPAAFADSCYKLVEDPRWADVFDGIDIDWEYPNSCGLSCDTSGRESFKNLMSALRTKFGGSNLVTAAITADASSGGKIDAANYAGAAQYVDWYNPMTYDFFGAWAAQGPTAPHSPLTSYSGIPQQGFNSDAAIQKLKALGVPASKLLLGIGFYGRGWTGVTQKAPGGTATGPAPGKYEAGIDDYKELKAKCPANGTVAGTAYAHCGNQWWSYDTPATITGKMNYKNQQGLGGTFFWELSGDTANGELIKAIS</sequence>
<keyword evidence="1" id="KW-0378">Hydrolase</keyword>
<comment type="caution">
    <text evidence="1">The sequence shown here is derived from an EMBL/GenBank/DDBJ whole genome shotgun (WGS) entry which is preliminary data.</text>
</comment>
<name>A0ACC6PQE8_9ACTN</name>
<evidence type="ECO:0000313" key="2">
    <source>
        <dbReference type="Proteomes" id="UP001377168"/>
    </source>
</evidence>
<evidence type="ECO:0000313" key="1">
    <source>
        <dbReference type="EMBL" id="MEJ8633728.1"/>
    </source>
</evidence>
<gene>
    <name evidence="1" type="ORF">WKI67_10015</name>
</gene>
<dbReference type="Proteomes" id="UP001377168">
    <property type="component" value="Unassembled WGS sequence"/>
</dbReference>
<reference evidence="1" key="1">
    <citation type="submission" date="2024-03" db="EMBL/GenBank/DDBJ databases">
        <title>Novel Streptomyces species of biotechnological and ecological value are a feature of Machair soil.</title>
        <authorList>
            <person name="Prole J.R."/>
            <person name="Goodfellow M."/>
            <person name="Allenby N."/>
            <person name="Ward A.C."/>
        </authorList>
    </citation>
    <scope>NUCLEOTIDE SEQUENCE</scope>
    <source>
        <strain evidence="1">MS2.AVA.5</strain>
    </source>
</reference>
<keyword evidence="2" id="KW-1185">Reference proteome</keyword>
<organism evidence="1 2">
    <name type="scientific">Streptomyces achmelvichensis</name>
    <dbReference type="NCBI Taxonomy" id="3134111"/>
    <lineage>
        <taxon>Bacteria</taxon>
        <taxon>Bacillati</taxon>
        <taxon>Actinomycetota</taxon>
        <taxon>Actinomycetes</taxon>
        <taxon>Kitasatosporales</taxon>
        <taxon>Streptomycetaceae</taxon>
        <taxon>Streptomyces</taxon>
    </lineage>
</organism>
<proteinExistence type="predicted"/>
<accession>A0ACC6PQE8</accession>
<protein>
    <submittedName>
        <fullName evidence="1">Glycoside hydrolase family 18 protein</fullName>
    </submittedName>
</protein>
<dbReference type="EMBL" id="JBBKAJ010000022">
    <property type="protein sequence ID" value="MEJ8633728.1"/>
    <property type="molecule type" value="Genomic_DNA"/>
</dbReference>